<reference evidence="9 10" key="1">
    <citation type="submission" date="2017-02" db="EMBL/GenBank/DDBJ databases">
        <authorList>
            <person name="Peterson S.W."/>
        </authorList>
    </citation>
    <scope>NUCLEOTIDE SEQUENCE [LARGE SCALE GENOMIC DNA]</scope>
    <source>
        <strain evidence="9 10">DSM 24412</strain>
    </source>
</reference>
<evidence type="ECO:0000256" key="3">
    <source>
        <dbReference type="ARBA" id="ARBA00022723"/>
    </source>
</evidence>
<evidence type="ECO:0000313" key="9">
    <source>
        <dbReference type="EMBL" id="SKB86978.1"/>
    </source>
</evidence>
<keyword evidence="3" id="KW-0479">Metal-binding</keyword>
<dbReference type="KEGG" id="asx:CDL62_02220"/>
<dbReference type="CDD" id="cd05660">
    <property type="entry name" value="M28_like_PA"/>
    <property type="match status" value="1"/>
</dbReference>
<evidence type="ECO:0000256" key="6">
    <source>
        <dbReference type="ARBA" id="ARBA00022833"/>
    </source>
</evidence>
<keyword evidence="9" id="KW-0121">Carboxypeptidase</keyword>
<dbReference type="Gene3D" id="3.40.630.10">
    <property type="entry name" value="Zn peptidases"/>
    <property type="match status" value="2"/>
</dbReference>
<organism evidence="9 10">
    <name type="scientific">Alkalitalea saponilacus</name>
    <dbReference type="NCBI Taxonomy" id="889453"/>
    <lineage>
        <taxon>Bacteria</taxon>
        <taxon>Pseudomonadati</taxon>
        <taxon>Bacteroidota</taxon>
        <taxon>Bacteroidia</taxon>
        <taxon>Marinilabiliales</taxon>
        <taxon>Marinilabiliaceae</taxon>
        <taxon>Alkalitalea</taxon>
    </lineage>
</organism>
<dbReference type="SUPFAM" id="SSF52025">
    <property type="entry name" value="PA domain"/>
    <property type="match status" value="1"/>
</dbReference>
<dbReference type="PANTHER" id="PTHR12147:SF56">
    <property type="entry name" value="AMINOPEPTIDASE YDR415C-RELATED"/>
    <property type="match status" value="1"/>
</dbReference>
<accession>A0A1T5ET22</accession>
<proteinExistence type="predicted"/>
<dbReference type="GO" id="GO:0004177">
    <property type="term" value="F:aminopeptidase activity"/>
    <property type="evidence" value="ECO:0007669"/>
    <property type="project" value="UniProtKB-KW"/>
</dbReference>
<dbReference type="PROSITE" id="PS51257">
    <property type="entry name" value="PROKAR_LIPOPROTEIN"/>
    <property type="match status" value="1"/>
</dbReference>
<dbReference type="OrthoDB" id="9764939at2"/>
<dbReference type="GO" id="GO:0006508">
    <property type="term" value="P:proteolysis"/>
    <property type="evidence" value="ECO:0007669"/>
    <property type="project" value="UniProtKB-KW"/>
</dbReference>
<dbReference type="STRING" id="889453.SAMN03080601_01378"/>
<dbReference type="Proteomes" id="UP000191055">
    <property type="component" value="Unassembled WGS sequence"/>
</dbReference>
<feature type="signal peptide" evidence="7">
    <location>
        <begin position="1"/>
        <end position="25"/>
    </location>
</feature>
<dbReference type="Pfam" id="PF04389">
    <property type="entry name" value="Peptidase_M28"/>
    <property type="match status" value="1"/>
</dbReference>
<dbReference type="PANTHER" id="PTHR12147">
    <property type="entry name" value="METALLOPEPTIDASE M28 FAMILY MEMBER"/>
    <property type="match status" value="1"/>
</dbReference>
<keyword evidence="2" id="KW-0645">Protease</keyword>
<keyword evidence="10" id="KW-1185">Reference proteome</keyword>
<dbReference type="InterPro" id="IPR007484">
    <property type="entry name" value="Peptidase_M28"/>
</dbReference>
<evidence type="ECO:0000256" key="2">
    <source>
        <dbReference type="ARBA" id="ARBA00022670"/>
    </source>
</evidence>
<evidence type="ECO:0000259" key="8">
    <source>
        <dbReference type="Pfam" id="PF04389"/>
    </source>
</evidence>
<evidence type="ECO:0000256" key="4">
    <source>
        <dbReference type="ARBA" id="ARBA00022729"/>
    </source>
</evidence>
<evidence type="ECO:0000313" key="10">
    <source>
        <dbReference type="Proteomes" id="UP000191055"/>
    </source>
</evidence>
<dbReference type="InterPro" id="IPR046450">
    <property type="entry name" value="PA_dom_sf"/>
</dbReference>
<name>A0A1T5ET22_9BACT</name>
<dbReference type="GO" id="GO:0004180">
    <property type="term" value="F:carboxypeptidase activity"/>
    <property type="evidence" value="ECO:0007669"/>
    <property type="project" value="UniProtKB-KW"/>
</dbReference>
<keyword evidence="4 7" id="KW-0732">Signal</keyword>
<keyword evidence="5" id="KW-0378">Hydrolase</keyword>
<evidence type="ECO:0000256" key="7">
    <source>
        <dbReference type="SAM" id="SignalP"/>
    </source>
</evidence>
<dbReference type="EMBL" id="FUYV01000006">
    <property type="protein sequence ID" value="SKB86978.1"/>
    <property type="molecule type" value="Genomic_DNA"/>
</dbReference>
<dbReference type="SUPFAM" id="SSF53187">
    <property type="entry name" value="Zn-dependent exopeptidases"/>
    <property type="match status" value="1"/>
</dbReference>
<keyword evidence="6" id="KW-0862">Zinc</keyword>
<evidence type="ECO:0000256" key="5">
    <source>
        <dbReference type="ARBA" id="ARBA00022801"/>
    </source>
</evidence>
<protein>
    <submittedName>
        <fullName evidence="9">Zn-dependent amino-or carboxypeptidase, M28 family</fullName>
    </submittedName>
</protein>
<dbReference type="AlphaFoldDB" id="A0A1T5ET22"/>
<gene>
    <name evidence="9" type="ORF">SAMN03080601_01378</name>
</gene>
<feature type="chain" id="PRO_5013318656" evidence="7">
    <location>
        <begin position="26"/>
        <end position="550"/>
    </location>
</feature>
<feature type="domain" description="Peptidase M28" evidence="8">
    <location>
        <begin position="300"/>
        <end position="501"/>
    </location>
</feature>
<keyword evidence="1" id="KW-0031">Aminopeptidase</keyword>
<sequence length="550" mass="61002">MQRKNKFQFIKYLPGVILMALMACATPEYTIEPFGENIETDINILASDEFEGRAPASPGGIKARDFIKSRFQEIGLKPANGDSYLQAVPLVEVTGSDFTTLNIKGNGAELSFNYLDDMVVGSYRLEESLQLDKSELVFVGYGVVAPEYGWNDYEGLDVEGKTVVILVNDPGFATGDETMFTGNAMTYYGRWTYKFEEAARQGAAGALIIHQTEPASYGWEVVRNSWSGTQYGVVTNGNRDRLPVEGWIHLDAATKIFDAAGINILETIASAAHRDFVAQPLGLTASVSFNNTFNHSECHNVIGYIEGTKYPEETVVYMAHWDHLGMVVTEQGVDIYNGAVDNATGVAGIMAIAERFMKEGAPERSVAFLAVTAEESGLLGSRFYAENPLFPIATTVAGINMDALNVYGPTNDVVSIGFGLSELDDYLDRQAGAQNRVVKPNPFPERGYYYRSDHFNMARQGVPMIYANGGNDYIGRDEEYTRMVQQDAASRYHAPTDVVHDLWNYDGIHQDLWLFYNIGKDLANTDHFPNWAPDNEFRAARDAKAHLRRN</sequence>
<dbReference type="RefSeq" id="WP_079557155.1">
    <property type="nucleotide sequence ID" value="NZ_CP021904.1"/>
</dbReference>
<dbReference type="InterPro" id="IPR045175">
    <property type="entry name" value="M28_fam"/>
</dbReference>
<evidence type="ECO:0000256" key="1">
    <source>
        <dbReference type="ARBA" id="ARBA00022438"/>
    </source>
</evidence>
<dbReference type="CDD" id="cd04821">
    <property type="entry name" value="PA_M28_1_2"/>
    <property type="match status" value="1"/>
</dbReference>
<dbReference type="GO" id="GO:0008235">
    <property type="term" value="F:metalloexopeptidase activity"/>
    <property type="evidence" value="ECO:0007669"/>
    <property type="project" value="InterPro"/>
</dbReference>
<dbReference type="GO" id="GO:0046872">
    <property type="term" value="F:metal ion binding"/>
    <property type="evidence" value="ECO:0007669"/>
    <property type="project" value="UniProtKB-KW"/>
</dbReference>